<evidence type="ECO:0000313" key="3">
    <source>
        <dbReference type="Proteomes" id="UP000247702"/>
    </source>
</evidence>
<evidence type="ECO:0000256" key="1">
    <source>
        <dbReference type="SAM" id="MobiDB-lite"/>
    </source>
</evidence>
<comment type="caution">
    <text evidence="2">The sequence shown here is derived from an EMBL/GenBank/DDBJ whole genome shotgun (WGS) entry which is preliminary data.</text>
</comment>
<feature type="region of interest" description="Disordered" evidence="1">
    <location>
        <begin position="352"/>
        <end position="371"/>
    </location>
</feature>
<protein>
    <submittedName>
        <fullName evidence="2">Uncharacterized protein</fullName>
    </submittedName>
</protein>
<dbReference type="EMBL" id="BEXD01000990">
    <property type="protein sequence ID" value="GBB91541.1"/>
    <property type="molecule type" value="Genomic_DNA"/>
</dbReference>
<accession>A0A2Z6R3L6</accession>
<sequence length="538" mass="62050">MQIMLDRSNAEHTQTLRSSVFSVLLRDSIIITNPDLALENFMKFSQIVSSIKWNGPIIVMTDSTKLREKLVYAEELNYIAGSTLSHSETSIEVLEDIHPKINHILENNAIATQVRAIALKSQYFLLKRDVLNVDKQDDGAALRTFHSNNLMQILVNGTLSDERIGFFVYLFILGELCNAYLNRTIDHQTQIEMVLHAYFFLNIWENYIECCSIQYSTKWYSLQKNFISIQSYDIFIRIIDTNRERNSAADGTSLLHEIIERLRTWPTTDDIQECVRVAFDEATSLAKYIHIDRCEESLIPEFIVNIERETNDGVENDELNELMNNPTSDDETGLGRSITVGNAALEIARILSDPQNENSQLHEEENLDDTEEEEEIIQLPSVGEFPDIQYIIQHPQSIPASFHPFKQLFTDDILNIPTLLQIRQSHKAFSRNLKVNFNHLHQTTIDEDNNKINGNVVNKLITEITADNNYKNQRRRRQDRWEGRKRLETLSNNTLVTNLGLANISDIYPLCKNGFLIVYSNRILCLEKVIAMYEKCGQ</sequence>
<name>A0A2Z6R3L6_9GLOM</name>
<gene>
    <name evidence="2" type="ORF">RclHR1_01890015</name>
</gene>
<dbReference type="AlphaFoldDB" id="A0A2Z6R3L6"/>
<organism evidence="2 3">
    <name type="scientific">Rhizophagus clarus</name>
    <dbReference type="NCBI Taxonomy" id="94130"/>
    <lineage>
        <taxon>Eukaryota</taxon>
        <taxon>Fungi</taxon>
        <taxon>Fungi incertae sedis</taxon>
        <taxon>Mucoromycota</taxon>
        <taxon>Glomeromycotina</taxon>
        <taxon>Glomeromycetes</taxon>
        <taxon>Glomerales</taxon>
        <taxon>Glomeraceae</taxon>
        <taxon>Rhizophagus</taxon>
    </lineage>
</organism>
<reference evidence="2 3" key="1">
    <citation type="submission" date="2017-11" db="EMBL/GenBank/DDBJ databases">
        <title>The genome of Rhizophagus clarus HR1 reveals common genetic basis of auxotrophy among arbuscular mycorrhizal fungi.</title>
        <authorList>
            <person name="Kobayashi Y."/>
        </authorList>
    </citation>
    <scope>NUCLEOTIDE SEQUENCE [LARGE SCALE GENOMIC DNA]</scope>
    <source>
        <strain evidence="2 3">HR1</strain>
    </source>
</reference>
<dbReference type="Proteomes" id="UP000247702">
    <property type="component" value="Unassembled WGS sequence"/>
</dbReference>
<keyword evidence="3" id="KW-1185">Reference proteome</keyword>
<evidence type="ECO:0000313" key="2">
    <source>
        <dbReference type="EMBL" id="GBB91541.1"/>
    </source>
</evidence>
<proteinExistence type="predicted"/>